<dbReference type="EMBL" id="JAEUBE010000366">
    <property type="protein sequence ID" value="KAH3663718.1"/>
    <property type="molecule type" value="Genomic_DNA"/>
</dbReference>
<feature type="compositionally biased region" description="Polar residues" evidence="1">
    <location>
        <begin position="159"/>
        <end position="174"/>
    </location>
</feature>
<dbReference type="OrthoDB" id="3991675at2759"/>
<reference evidence="2" key="1">
    <citation type="journal article" date="2021" name="Open Biol.">
        <title>Shared evolutionary footprints suggest mitochondrial oxidative damage underlies multiple complex I losses in fungi.</title>
        <authorList>
            <person name="Schikora-Tamarit M.A."/>
            <person name="Marcet-Houben M."/>
            <person name="Nosek J."/>
            <person name="Gabaldon T."/>
        </authorList>
    </citation>
    <scope>NUCLEOTIDE SEQUENCE</scope>
    <source>
        <strain evidence="2">CBS6075</strain>
    </source>
</reference>
<protein>
    <submittedName>
        <fullName evidence="2">Uncharacterized protein</fullName>
    </submittedName>
</protein>
<evidence type="ECO:0000256" key="1">
    <source>
        <dbReference type="SAM" id="MobiDB-lite"/>
    </source>
</evidence>
<evidence type="ECO:0000313" key="3">
    <source>
        <dbReference type="Proteomes" id="UP000769157"/>
    </source>
</evidence>
<name>A0A9P8P1B5_9ASCO</name>
<organism evidence="2 3">
    <name type="scientific">Ogataea philodendri</name>
    <dbReference type="NCBI Taxonomy" id="1378263"/>
    <lineage>
        <taxon>Eukaryota</taxon>
        <taxon>Fungi</taxon>
        <taxon>Dikarya</taxon>
        <taxon>Ascomycota</taxon>
        <taxon>Saccharomycotina</taxon>
        <taxon>Pichiomycetes</taxon>
        <taxon>Pichiales</taxon>
        <taxon>Pichiaceae</taxon>
        <taxon>Ogataea</taxon>
    </lineage>
</organism>
<reference evidence="2" key="2">
    <citation type="submission" date="2021-01" db="EMBL/GenBank/DDBJ databases">
        <authorList>
            <person name="Schikora-Tamarit M.A."/>
        </authorList>
    </citation>
    <scope>NUCLEOTIDE SEQUENCE</scope>
    <source>
        <strain evidence="2">CBS6075</strain>
    </source>
</reference>
<gene>
    <name evidence="2" type="ORF">OGAPHI_005119</name>
</gene>
<dbReference type="Proteomes" id="UP000769157">
    <property type="component" value="Unassembled WGS sequence"/>
</dbReference>
<feature type="compositionally biased region" description="Basic and acidic residues" evidence="1">
    <location>
        <begin position="175"/>
        <end position="187"/>
    </location>
</feature>
<comment type="caution">
    <text evidence="2">The sequence shown here is derived from an EMBL/GenBank/DDBJ whole genome shotgun (WGS) entry which is preliminary data.</text>
</comment>
<dbReference type="GeneID" id="70237083"/>
<feature type="region of interest" description="Disordered" evidence="1">
    <location>
        <begin position="135"/>
        <end position="228"/>
    </location>
</feature>
<sequence>MSFLNTSVQLLYISGTRVPLLLDEDLITNGLGEDPAHVRIGNFRNYIFDHWEELVNSGSHGGMETSNSDPVPEVEEQVQLIHLGSRLDPNELLSTLNFGLSPIVHIIVKPFDQLPANSHKDRIIDLKLSANSRINLRTNKRRGSTSNTPVPQFVPQPKIATSVTHQEDVNSQAKRSNELSELSKTHTENIPSEDMTAKDNAPEQPIARSSNHDAHSPPNLPSESSKSGCCIIV</sequence>
<evidence type="ECO:0000313" key="2">
    <source>
        <dbReference type="EMBL" id="KAH3663718.1"/>
    </source>
</evidence>
<keyword evidence="3" id="KW-1185">Reference proteome</keyword>
<dbReference type="AlphaFoldDB" id="A0A9P8P1B5"/>
<accession>A0A9P8P1B5</accession>
<proteinExistence type="predicted"/>
<dbReference type="RefSeq" id="XP_046060054.1">
    <property type="nucleotide sequence ID" value="XM_046206272.1"/>
</dbReference>
<dbReference type="Gene3D" id="3.10.20.90">
    <property type="entry name" value="Phosphatidylinositol 3-kinase Catalytic Subunit, Chain A, domain 1"/>
    <property type="match status" value="1"/>
</dbReference>